<comment type="caution">
    <text evidence="1">The sequence shown here is derived from an EMBL/GenBank/DDBJ whole genome shotgun (WGS) entry which is preliminary data.</text>
</comment>
<accession>A0A0F9DVB8</accession>
<sequence>MVIGNKVTPELLQSVVENHQLWEGKYDSDVRTASFMYIGNGREYSYTGFRMSNIAIDDSGFKDSLWKIVGKY</sequence>
<dbReference type="EMBL" id="LAZR01027426">
    <property type="protein sequence ID" value="KKL65768.1"/>
    <property type="molecule type" value="Genomic_DNA"/>
</dbReference>
<name>A0A0F9DVB8_9ZZZZ</name>
<proteinExistence type="predicted"/>
<dbReference type="AlphaFoldDB" id="A0A0F9DVB8"/>
<evidence type="ECO:0000313" key="1">
    <source>
        <dbReference type="EMBL" id="KKL65768.1"/>
    </source>
</evidence>
<organism evidence="1">
    <name type="scientific">marine sediment metagenome</name>
    <dbReference type="NCBI Taxonomy" id="412755"/>
    <lineage>
        <taxon>unclassified sequences</taxon>
        <taxon>metagenomes</taxon>
        <taxon>ecological metagenomes</taxon>
    </lineage>
</organism>
<reference evidence="1" key="1">
    <citation type="journal article" date="2015" name="Nature">
        <title>Complex archaea that bridge the gap between prokaryotes and eukaryotes.</title>
        <authorList>
            <person name="Spang A."/>
            <person name="Saw J.H."/>
            <person name="Jorgensen S.L."/>
            <person name="Zaremba-Niedzwiedzka K."/>
            <person name="Martijn J."/>
            <person name="Lind A.E."/>
            <person name="van Eijk R."/>
            <person name="Schleper C."/>
            <person name="Guy L."/>
            <person name="Ettema T.J."/>
        </authorList>
    </citation>
    <scope>NUCLEOTIDE SEQUENCE</scope>
</reference>
<gene>
    <name evidence="1" type="ORF">LCGC14_2151660</name>
</gene>
<protein>
    <submittedName>
        <fullName evidence="1">Uncharacterized protein</fullName>
    </submittedName>
</protein>